<dbReference type="Proteomes" id="UP000567922">
    <property type="component" value="Unassembled WGS sequence"/>
</dbReference>
<sequence>MVVGARPLPEHFEPSGTEQSALIAVRIDPNLGGGRETTMRDEAVLVVLDPPLKPGPFAQQNLVRYFDTVLRHGEHALIGEGFDHLPHVVRALDVEDLGEGWVLDVEFPSCRRC</sequence>
<reference evidence="1 2" key="1">
    <citation type="submission" date="2020-08" db="EMBL/GenBank/DDBJ databases">
        <title>Sequencing the genomes of 1000 actinobacteria strains.</title>
        <authorList>
            <person name="Klenk H.-P."/>
        </authorList>
    </citation>
    <scope>NUCLEOTIDE SEQUENCE [LARGE SCALE GENOMIC DNA]</scope>
    <source>
        <strain evidence="1 2">DSM 45258</strain>
    </source>
</reference>
<evidence type="ECO:0000313" key="1">
    <source>
        <dbReference type="EMBL" id="MBB3036583.1"/>
    </source>
</evidence>
<dbReference type="AlphaFoldDB" id="A0A839RKI4"/>
<evidence type="ECO:0000313" key="2">
    <source>
        <dbReference type="Proteomes" id="UP000567922"/>
    </source>
</evidence>
<protein>
    <submittedName>
        <fullName evidence="1">Uncharacterized protein</fullName>
    </submittedName>
</protein>
<name>A0A839RKI4_9ACTN</name>
<accession>A0A839RKI4</accession>
<organism evidence="1 2">
    <name type="scientific">Hoyosella altamirensis</name>
    <dbReference type="NCBI Taxonomy" id="616997"/>
    <lineage>
        <taxon>Bacteria</taxon>
        <taxon>Bacillati</taxon>
        <taxon>Actinomycetota</taxon>
        <taxon>Actinomycetes</taxon>
        <taxon>Mycobacteriales</taxon>
        <taxon>Hoyosellaceae</taxon>
        <taxon>Hoyosella</taxon>
    </lineage>
</organism>
<proteinExistence type="predicted"/>
<gene>
    <name evidence="1" type="ORF">FHU29_001017</name>
</gene>
<keyword evidence="2" id="KW-1185">Reference proteome</keyword>
<dbReference type="EMBL" id="JACHWS010000001">
    <property type="protein sequence ID" value="MBB3036583.1"/>
    <property type="molecule type" value="Genomic_DNA"/>
</dbReference>
<comment type="caution">
    <text evidence="1">The sequence shown here is derived from an EMBL/GenBank/DDBJ whole genome shotgun (WGS) entry which is preliminary data.</text>
</comment>